<keyword evidence="3" id="KW-1185">Reference proteome</keyword>
<protein>
    <recommendedName>
        <fullName evidence="4">ABM domain-containing protein</fullName>
    </recommendedName>
</protein>
<evidence type="ECO:0000313" key="2">
    <source>
        <dbReference type="EMBL" id="MEK7953298.1"/>
    </source>
</evidence>
<feature type="region of interest" description="Disordered" evidence="1">
    <location>
        <begin position="88"/>
        <end position="118"/>
    </location>
</feature>
<name>A0ABU9B0K6_9BACT</name>
<organism evidence="2 3">
    <name type="scientific">Luteolibacter soli</name>
    <dbReference type="NCBI Taxonomy" id="3135280"/>
    <lineage>
        <taxon>Bacteria</taxon>
        <taxon>Pseudomonadati</taxon>
        <taxon>Verrucomicrobiota</taxon>
        <taxon>Verrucomicrobiia</taxon>
        <taxon>Verrucomicrobiales</taxon>
        <taxon>Verrucomicrobiaceae</taxon>
        <taxon>Luteolibacter</taxon>
    </lineage>
</organism>
<feature type="compositionally biased region" description="Basic and acidic residues" evidence="1">
    <location>
        <begin position="109"/>
        <end position="118"/>
    </location>
</feature>
<gene>
    <name evidence="2" type="ORF">WKV53_22480</name>
</gene>
<proteinExistence type="predicted"/>
<evidence type="ECO:0000313" key="3">
    <source>
        <dbReference type="Proteomes" id="UP001371305"/>
    </source>
</evidence>
<sequence length="118" mass="13415">MSAATLMIFDPRSISLIQLNRSAFLNNDTEGACKLLEQRCPNAEIEFCEFPEHSDTPIFRMEPWIGDDQARHAAYDSLHDHVVRFLKQPRRQGDAAPVPPPDDGLWRPADPEAWKTAD</sequence>
<dbReference type="EMBL" id="JBBUKT010000010">
    <property type="protein sequence ID" value="MEK7953298.1"/>
    <property type="molecule type" value="Genomic_DNA"/>
</dbReference>
<dbReference type="Proteomes" id="UP001371305">
    <property type="component" value="Unassembled WGS sequence"/>
</dbReference>
<dbReference type="RefSeq" id="WP_341407063.1">
    <property type="nucleotide sequence ID" value="NZ_JBBUKT010000010.1"/>
</dbReference>
<reference evidence="2 3" key="1">
    <citation type="submission" date="2024-04" db="EMBL/GenBank/DDBJ databases">
        <title>Luteolibacter sp. isolated from soil.</title>
        <authorList>
            <person name="An J."/>
        </authorList>
    </citation>
    <scope>NUCLEOTIDE SEQUENCE [LARGE SCALE GENOMIC DNA]</scope>
    <source>
        <strain evidence="2 3">Y139</strain>
    </source>
</reference>
<evidence type="ECO:0008006" key="4">
    <source>
        <dbReference type="Google" id="ProtNLM"/>
    </source>
</evidence>
<accession>A0ABU9B0K6</accession>
<evidence type="ECO:0000256" key="1">
    <source>
        <dbReference type="SAM" id="MobiDB-lite"/>
    </source>
</evidence>
<comment type="caution">
    <text evidence="2">The sequence shown here is derived from an EMBL/GenBank/DDBJ whole genome shotgun (WGS) entry which is preliminary data.</text>
</comment>